<keyword evidence="1" id="KW-0472">Membrane</keyword>
<feature type="transmembrane region" description="Helical" evidence="1">
    <location>
        <begin position="87"/>
        <end position="104"/>
    </location>
</feature>
<keyword evidence="1" id="KW-1133">Transmembrane helix</keyword>
<keyword evidence="3" id="KW-1185">Reference proteome</keyword>
<reference evidence="2" key="2">
    <citation type="submission" date="2018-03" db="EMBL/GenBank/DDBJ databases">
        <title>The Triticum urartu genome reveals the dynamic nature of wheat genome evolution.</title>
        <authorList>
            <person name="Ling H."/>
            <person name="Ma B."/>
            <person name="Shi X."/>
            <person name="Liu H."/>
            <person name="Dong L."/>
            <person name="Sun H."/>
            <person name="Cao Y."/>
            <person name="Gao Q."/>
            <person name="Zheng S."/>
            <person name="Li Y."/>
            <person name="Yu Y."/>
            <person name="Du H."/>
            <person name="Qi M."/>
            <person name="Li Y."/>
            <person name="Yu H."/>
            <person name="Cui Y."/>
            <person name="Wang N."/>
            <person name="Chen C."/>
            <person name="Wu H."/>
            <person name="Zhao Y."/>
            <person name="Zhang J."/>
            <person name="Li Y."/>
            <person name="Zhou W."/>
            <person name="Zhang B."/>
            <person name="Hu W."/>
            <person name="Eijk M."/>
            <person name="Tang J."/>
            <person name="Witsenboer H."/>
            <person name="Zhao S."/>
            <person name="Li Z."/>
            <person name="Zhang A."/>
            <person name="Wang D."/>
            <person name="Liang C."/>
        </authorList>
    </citation>
    <scope>NUCLEOTIDE SEQUENCE [LARGE SCALE GENOMIC DNA]</scope>
    <source>
        <strain evidence="2">cv. G1812</strain>
    </source>
</reference>
<evidence type="ECO:0000313" key="3">
    <source>
        <dbReference type="Proteomes" id="UP000015106"/>
    </source>
</evidence>
<accession>A0A8R7QQX0</accession>
<dbReference type="AlphaFoldDB" id="A0A8R7QQX0"/>
<organism evidence="2 3">
    <name type="scientific">Triticum urartu</name>
    <name type="common">Red wild einkorn</name>
    <name type="synonym">Crithodium urartu</name>
    <dbReference type="NCBI Taxonomy" id="4572"/>
    <lineage>
        <taxon>Eukaryota</taxon>
        <taxon>Viridiplantae</taxon>
        <taxon>Streptophyta</taxon>
        <taxon>Embryophyta</taxon>
        <taxon>Tracheophyta</taxon>
        <taxon>Spermatophyta</taxon>
        <taxon>Magnoliopsida</taxon>
        <taxon>Liliopsida</taxon>
        <taxon>Poales</taxon>
        <taxon>Poaceae</taxon>
        <taxon>BOP clade</taxon>
        <taxon>Pooideae</taxon>
        <taxon>Triticodae</taxon>
        <taxon>Triticeae</taxon>
        <taxon>Triticinae</taxon>
        <taxon>Triticum</taxon>
    </lineage>
</organism>
<protein>
    <submittedName>
        <fullName evidence="2">Uncharacterized protein</fullName>
    </submittedName>
</protein>
<evidence type="ECO:0000313" key="2">
    <source>
        <dbReference type="EnsemblPlants" id="TuG1812G0600001480.01.T01.cds253235"/>
    </source>
</evidence>
<dbReference type="Proteomes" id="UP000015106">
    <property type="component" value="Chromosome 6"/>
</dbReference>
<reference evidence="2" key="3">
    <citation type="submission" date="2022-06" db="UniProtKB">
        <authorList>
            <consortium name="EnsemblPlants"/>
        </authorList>
    </citation>
    <scope>IDENTIFICATION</scope>
</reference>
<dbReference type="EnsemblPlants" id="TuG1812G0600001480.01.T01">
    <property type="protein sequence ID" value="TuG1812G0600001480.01.T01.cds253235"/>
    <property type="gene ID" value="TuG1812G0600001480.01"/>
</dbReference>
<sequence>MSLRRLVICCGEACHRCSGAACGGSPHLPISCPWWMEVDEGGSGDSFMISSFGFGSEDHWSCFFLLPLLMRWWKGRESLGNFYRHRCSLVIFIYLSISTFVVGAEDQTMDFLQ</sequence>
<evidence type="ECO:0000256" key="1">
    <source>
        <dbReference type="SAM" id="Phobius"/>
    </source>
</evidence>
<proteinExistence type="predicted"/>
<dbReference type="Gramene" id="TuG1812G0600001480.01.T01">
    <property type="protein sequence ID" value="TuG1812G0600001480.01.T01.cds253235"/>
    <property type="gene ID" value="TuG1812G0600001480.01"/>
</dbReference>
<name>A0A8R7QQX0_TRIUA</name>
<keyword evidence="1" id="KW-0812">Transmembrane</keyword>
<reference evidence="3" key="1">
    <citation type="journal article" date="2013" name="Nature">
        <title>Draft genome of the wheat A-genome progenitor Triticum urartu.</title>
        <authorList>
            <person name="Ling H.Q."/>
            <person name="Zhao S."/>
            <person name="Liu D."/>
            <person name="Wang J."/>
            <person name="Sun H."/>
            <person name="Zhang C."/>
            <person name="Fan H."/>
            <person name="Li D."/>
            <person name="Dong L."/>
            <person name="Tao Y."/>
            <person name="Gao C."/>
            <person name="Wu H."/>
            <person name="Li Y."/>
            <person name="Cui Y."/>
            <person name="Guo X."/>
            <person name="Zheng S."/>
            <person name="Wang B."/>
            <person name="Yu K."/>
            <person name="Liang Q."/>
            <person name="Yang W."/>
            <person name="Lou X."/>
            <person name="Chen J."/>
            <person name="Feng M."/>
            <person name="Jian J."/>
            <person name="Zhang X."/>
            <person name="Luo G."/>
            <person name="Jiang Y."/>
            <person name="Liu J."/>
            <person name="Wang Z."/>
            <person name="Sha Y."/>
            <person name="Zhang B."/>
            <person name="Wu H."/>
            <person name="Tang D."/>
            <person name="Shen Q."/>
            <person name="Xue P."/>
            <person name="Zou S."/>
            <person name="Wang X."/>
            <person name="Liu X."/>
            <person name="Wang F."/>
            <person name="Yang Y."/>
            <person name="An X."/>
            <person name="Dong Z."/>
            <person name="Zhang K."/>
            <person name="Zhang X."/>
            <person name="Luo M.C."/>
            <person name="Dvorak J."/>
            <person name="Tong Y."/>
            <person name="Wang J."/>
            <person name="Yang H."/>
            <person name="Li Z."/>
            <person name="Wang D."/>
            <person name="Zhang A."/>
            <person name="Wang J."/>
        </authorList>
    </citation>
    <scope>NUCLEOTIDE SEQUENCE</scope>
    <source>
        <strain evidence="3">cv. G1812</strain>
    </source>
</reference>